<dbReference type="PANTHER" id="PTHR14699:SF2">
    <property type="entry name" value="TETRATRICOPEPTIDE REPEAT PROTEIN 21A"/>
    <property type="match status" value="1"/>
</dbReference>
<name>A0AAV7BKV7_ENGPU</name>
<feature type="repeat" description="TPR" evidence="4">
    <location>
        <begin position="19"/>
        <end position="52"/>
    </location>
</feature>
<dbReference type="EMBL" id="WNYA01000005">
    <property type="protein sequence ID" value="KAG8573305.1"/>
    <property type="molecule type" value="Genomic_DNA"/>
</dbReference>
<evidence type="ECO:0000256" key="3">
    <source>
        <dbReference type="ARBA" id="ARBA00022803"/>
    </source>
</evidence>
<dbReference type="Pfam" id="PF25068">
    <property type="entry name" value="ARM_TT21_4th"/>
    <property type="match status" value="1"/>
</dbReference>
<feature type="non-terminal residue" evidence="8">
    <location>
        <position position="1"/>
    </location>
</feature>
<dbReference type="GO" id="GO:0035721">
    <property type="term" value="P:intraciliary retrograde transport"/>
    <property type="evidence" value="ECO:0007669"/>
    <property type="project" value="TreeGrafter"/>
</dbReference>
<dbReference type="GO" id="GO:0061512">
    <property type="term" value="P:protein localization to cilium"/>
    <property type="evidence" value="ECO:0007669"/>
    <property type="project" value="TreeGrafter"/>
</dbReference>
<dbReference type="GO" id="GO:0005929">
    <property type="term" value="C:cilium"/>
    <property type="evidence" value="ECO:0007669"/>
    <property type="project" value="GOC"/>
</dbReference>
<feature type="repeat" description="TPR" evidence="4">
    <location>
        <begin position="459"/>
        <end position="492"/>
    </location>
</feature>
<feature type="domain" description="Tetratricopeptide repeat protein 21A/21B fourth ARM" evidence="7">
    <location>
        <begin position="21"/>
        <end position="173"/>
    </location>
</feature>
<evidence type="ECO:0000259" key="7">
    <source>
        <dbReference type="Pfam" id="PF25068"/>
    </source>
</evidence>
<dbReference type="InterPro" id="IPR040364">
    <property type="entry name" value="TTC21A/TTC21B"/>
</dbReference>
<dbReference type="SUPFAM" id="SSF48452">
    <property type="entry name" value="TPR-like"/>
    <property type="match status" value="2"/>
</dbReference>
<reference evidence="8" key="1">
    <citation type="thesis" date="2020" institute="ProQuest LLC" country="789 East Eisenhower Parkway, Ann Arbor, MI, USA">
        <title>Comparative Genomics and Chromosome Evolution.</title>
        <authorList>
            <person name="Mudd A.B."/>
        </authorList>
    </citation>
    <scope>NUCLEOTIDE SEQUENCE</scope>
    <source>
        <strain evidence="8">237g6f4</strain>
        <tissue evidence="8">Blood</tissue>
    </source>
</reference>
<comment type="caution">
    <text evidence="8">The sequence shown here is derived from an EMBL/GenBank/DDBJ whole genome shotgun (WGS) entry which is preliminary data.</text>
</comment>
<protein>
    <recommendedName>
        <fullName evidence="10">Tetratricopeptide repeat protein 21B</fullName>
    </recommendedName>
</protein>
<feature type="domain" description="Tetratricopeptide repeat protein 21A/21B fifth ARM repeats" evidence="6">
    <location>
        <begin position="215"/>
        <end position="330"/>
    </location>
</feature>
<dbReference type="FunFam" id="1.25.40.10:FF:000279">
    <property type="entry name" value="Tetratricopeptide repeat domain 21A"/>
    <property type="match status" value="1"/>
</dbReference>
<feature type="domain" description="Tetratricopeptide repeat protein 21A/21B C-terminal ARM" evidence="5">
    <location>
        <begin position="365"/>
        <end position="573"/>
    </location>
</feature>
<keyword evidence="2" id="KW-0677">Repeat</keyword>
<evidence type="ECO:0000256" key="1">
    <source>
        <dbReference type="ARBA" id="ARBA00010935"/>
    </source>
</evidence>
<dbReference type="InterPro" id="IPR019734">
    <property type="entry name" value="TPR_rpt"/>
</dbReference>
<evidence type="ECO:0008006" key="10">
    <source>
        <dbReference type="Google" id="ProtNLM"/>
    </source>
</evidence>
<feature type="repeat" description="TPR" evidence="4">
    <location>
        <begin position="214"/>
        <end position="247"/>
    </location>
</feature>
<dbReference type="FunFam" id="1.25.40.10:FF:000377">
    <property type="entry name" value="Tetratricopeptide repeat domain 21B"/>
    <property type="match status" value="1"/>
</dbReference>
<dbReference type="PROSITE" id="PS50005">
    <property type="entry name" value="TPR"/>
    <property type="match status" value="3"/>
</dbReference>
<keyword evidence="3 4" id="KW-0802">TPR repeat</keyword>
<dbReference type="InterPro" id="IPR056834">
    <property type="entry name" value="ARM_TT21_C"/>
</dbReference>
<evidence type="ECO:0000256" key="2">
    <source>
        <dbReference type="ARBA" id="ARBA00022737"/>
    </source>
</evidence>
<dbReference type="InterPro" id="IPR011990">
    <property type="entry name" value="TPR-like_helical_dom_sf"/>
</dbReference>
<evidence type="ECO:0000256" key="4">
    <source>
        <dbReference type="PROSITE-ProRule" id="PRU00339"/>
    </source>
</evidence>
<dbReference type="InterPro" id="IPR056836">
    <property type="entry name" value="ARM_TT21_4th"/>
</dbReference>
<organism evidence="8 9">
    <name type="scientific">Engystomops pustulosus</name>
    <name type="common">Tungara frog</name>
    <name type="synonym">Physalaemus pustulosus</name>
    <dbReference type="NCBI Taxonomy" id="76066"/>
    <lineage>
        <taxon>Eukaryota</taxon>
        <taxon>Metazoa</taxon>
        <taxon>Chordata</taxon>
        <taxon>Craniata</taxon>
        <taxon>Vertebrata</taxon>
        <taxon>Euteleostomi</taxon>
        <taxon>Amphibia</taxon>
        <taxon>Batrachia</taxon>
        <taxon>Anura</taxon>
        <taxon>Neobatrachia</taxon>
        <taxon>Hyloidea</taxon>
        <taxon>Leptodactylidae</taxon>
        <taxon>Leiuperinae</taxon>
        <taxon>Engystomops</taxon>
    </lineage>
</organism>
<evidence type="ECO:0000313" key="9">
    <source>
        <dbReference type="Proteomes" id="UP000824782"/>
    </source>
</evidence>
<dbReference type="GO" id="GO:0030991">
    <property type="term" value="C:intraciliary transport particle A"/>
    <property type="evidence" value="ECO:0007669"/>
    <property type="project" value="TreeGrafter"/>
</dbReference>
<dbReference type="InterPro" id="IPR056835">
    <property type="entry name" value="ARM_TT21_5th"/>
</dbReference>
<keyword evidence="9" id="KW-1185">Reference proteome</keyword>
<evidence type="ECO:0000259" key="5">
    <source>
        <dbReference type="Pfam" id="PF25063"/>
    </source>
</evidence>
<dbReference type="PANTHER" id="PTHR14699">
    <property type="entry name" value="STI2 PROTEIN-RELATED"/>
    <property type="match status" value="1"/>
</dbReference>
<gene>
    <name evidence="8" type="ORF">GDO81_012353</name>
</gene>
<evidence type="ECO:0000313" key="8">
    <source>
        <dbReference type="EMBL" id="KAG8573305.1"/>
    </source>
</evidence>
<comment type="similarity">
    <text evidence="1">Belongs to the TTC21 family.</text>
</comment>
<sequence length="578" mass="66904">PEKALEVYDQAQRKKPNDATLAKRVGLCLVKTHQYKKAINYYEAALRMSPEDFLYSDLAELFLKLKNYSKAEGLLQRALDHGSASDLPTLINDVKFLILLGETYKNSKKELVVETLSKALDVQTRILKRVPLEQPDMNTRQQQVASHICQQLADYYSEEKDYPNSLKYYKEAILYADMDNKVLLKLTHLFLIMDDLDSCEAHCRELLQDPRNKDKATMVMADIMFQKQEYEKAIEYFRQVLHKTPDNFTVMCKFIDLLRRSGKLADAQQIFDMALEQSSRTTLEPGYNFCKGLYSWHIGQPNEALKYFNKARKDNDWGQRAITNMIQICLNPDNEIVGGEVFDNLEEDNSVLGEKRDSEKLGVRTAEKLLKEFHPRTTHGHKRLIMLQCYCLMATRDKGNIETALSTLTEMANTEKENVSVLLAVAQAYMILKQTPRARNQLKRLAKAPWTLEDAEDLEKSWLLLADIYIKSGKYDIATDLLKRCLKYNKSSSKAYEYLGFIMEKEQSYKDAAENYRLAWEYSSESSPAVGFRLAFNYLKDKKYVDAIDICRKVLKAHPTYPKMRKEIMDKAQTNLKP</sequence>
<dbReference type="SMART" id="SM00028">
    <property type="entry name" value="TPR"/>
    <property type="match status" value="7"/>
</dbReference>
<evidence type="ECO:0000259" key="6">
    <source>
        <dbReference type="Pfam" id="PF25064"/>
    </source>
</evidence>
<dbReference type="Gene3D" id="1.25.40.10">
    <property type="entry name" value="Tetratricopeptide repeat domain"/>
    <property type="match status" value="4"/>
</dbReference>
<dbReference type="Pfam" id="PF25064">
    <property type="entry name" value="ARM_TT21_5th"/>
    <property type="match status" value="1"/>
</dbReference>
<dbReference type="Proteomes" id="UP000824782">
    <property type="component" value="Unassembled WGS sequence"/>
</dbReference>
<dbReference type="AlphaFoldDB" id="A0AAV7BKV7"/>
<accession>A0AAV7BKV7</accession>
<dbReference type="Pfam" id="PF25063">
    <property type="entry name" value="ARM_TT21_C"/>
    <property type="match status" value="1"/>
</dbReference>
<proteinExistence type="inferred from homology"/>